<organism evidence="1 2">
    <name type="scientific">Anoxybacillus kestanbolensis</name>
    <dbReference type="NCBI Taxonomy" id="227476"/>
    <lineage>
        <taxon>Bacteria</taxon>
        <taxon>Bacillati</taxon>
        <taxon>Bacillota</taxon>
        <taxon>Bacilli</taxon>
        <taxon>Bacillales</taxon>
        <taxon>Anoxybacillaceae</taxon>
        <taxon>Anoxybacillus</taxon>
    </lineage>
</organism>
<comment type="caution">
    <text evidence="1">The sequence shown here is derived from an EMBL/GenBank/DDBJ whole genome shotgun (WGS) entry which is preliminary data.</text>
</comment>
<name>A0A1V3FHA2_9BACL</name>
<dbReference type="AlphaFoldDB" id="A0A1V3FHA2"/>
<evidence type="ECO:0000313" key="1">
    <source>
        <dbReference type="EMBL" id="OOE00914.1"/>
    </source>
</evidence>
<gene>
    <name evidence="1" type="ORF">BO219_12070</name>
</gene>
<keyword evidence="2" id="KW-1185">Reference proteome</keyword>
<protein>
    <submittedName>
        <fullName evidence="1">Uncharacterized protein</fullName>
    </submittedName>
</protein>
<sequence length="83" mass="9450">MEQMLQRILDKPENMEAELAEVKANMATKQDLALVQQAVIETNEIVKKIESKIDNHEKLLTLLSHRSLEHEAAISSIRSILTK</sequence>
<proteinExistence type="predicted"/>
<dbReference type="EMBL" id="MQAD01000026">
    <property type="protein sequence ID" value="OOE00914.1"/>
    <property type="molecule type" value="Genomic_DNA"/>
</dbReference>
<accession>A0A1V3FHA2</accession>
<reference evidence="2" key="1">
    <citation type="submission" date="2016-11" db="EMBL/GenBank/DDBJ databases">
        <title>Draft genome sequence of Anoxybacillus sp. strain 103 isolated from the Qarvajar hot spring in Nagorno-Karabach.</title>
        <authorList>
            <person name="Hovhannisyan P."/>
            <person name="Panosyan H."/>
            <person name="Birkeland N.-K."/>
        </authorList>
    </citation>
    <scope>NUCLEOTIDE SEQUENCE [LARGE SCALE GENOMIC DNA]</scope>
    <source>
        <strain evidence="2">103</strain>
    </source>
</reference>
<evidence type="ECO:0000313" key="2">
    <source>
        <dbReference type="Proteomes" id="UP000188458"/>
    </source>
</evidence>
<dbReference type="Proteomes" id="UP000188458">
    <property type="component" value="Unassembled WGS sequence"/>
</dbReference>
<dbReference type="RefSeq" id="WP_077429705.1">
    <property type="nucleotide sequence ID" value="NZ_MQAD01000026.1"/>
</dbReference>